<dbReference type="PANTHER" id="PTHR31595">
    <property type="entry name" value="LONG-CHAIN-ALCOHOL O-FATTY-ACYLTRANSFERASE 3-RELATED"/>
    <property type="match status" value="1"/>
</dbReference>
<dbReference type="Pfam" id="PF13813">
    <property type="entry name" value="MBOAT_2"/>
    <property type="match status" value="1"/>
</dbReference>
<feature type="transmembrane region" description="Helical" evidence="8">
    <location>
        <begin position="279"/>
        <end position="300"/>
    </location>
</feature>
<comment type="subcellular location">
    <subcellularLocation>
        <location evidence="1">Membrane</location>
        <topology evidence="1">Multi-pass membrane protein</topology>
    </subcellularLocation>
</comment>
<evidence type="ECO:0000259" key="9">
    <source>
        <dbReference type="Pfam" id="PF13813"/>
    </source>
</evidence>
<comment type="pathway">
    <text evidence="2">Secondary metabolite biosynthesis.</text>
</comment>
<dbReference type="InterPro" id="IPR032805">
    <property type="entry name" value="Wax_synthase_dom"/>
</dbReference>
<organism evidence="10">
    <name type="scientific">Psilocybe cubensis</name>
    <name type="common">Psychedelic mushroom</name>
    <name type="synonym">Stropharia cubensis</name>
    <dbReference type="NCBI Taxonomy" id="181762"/>
    <lineage>
        <taxon>Eukaryota</taxon>
        <taxon>Fungi</taxon>
        <taxon>Dikarya</taxon>
        <taxon>Basidiomycota</taxon>
        <taxon>Agaricomycotina</taxon>
        <taxon>Agaricomycetes</taxon>
        <taxon>Agaricomycetidae</taxon>
        <taxon>Agaricales</taxon>
        <taxon>Agaricineae</taxon>
        <taxon>Strophariaceae</taxon>
        <taxon>Psilocybe</taxon>
    </lineage>
</organism>
<evidence type="ECO:0000256" key="2">
    <source>
        <dbReference type="ARBA" id="ARBA00005179"/>
    </source>
</evidence>
<dbReference type="GO" id="GO:0006629">
    <property type="term" value="P:lipid metabolic process"/>
    <property type="evidence" value="ECO:0007669"/>
    <property type="project" value="InterPro"/>
</dbReference>
<dbReference type="PANTHER" id="PTHR31595:SF57">
    <property type="entry name" value="OS04G0481900 PROTEIN"/>
    <property type="match status" value="1"/>
</dbReference>
<keyword evidence="6 8" id="KW-1133">Transmembrane helix</keyword>
<feature type="transmembrane region" description="Helical" evidence="8">
    <location>
        <begin position="81"/>
        <end position="104"/>
    </location>
</feature>
<feature type="transmembrane region" description="Helical" evidence="8">
    <location>
        <begin position="312"/>
        <end position="332"/>
    </location>
</feature>
<evidence type="ECO:0000256" key="1">
    <source>
        <dbReference type="ARBA" id="ARBA00004141"/>
    </source>
</evidence>
<evidence type="ECO:0000256" key="3">
    <source>
        <dbReference type="ARBA" id="ARBA00007282"/>
    </source>
</evidence>
<comment type="caution">
    <text evidence="10">The sequence shown here is derived from an EMBL/GenBank/DDBJ whole genome shotgun (WGS) entry which is preliminary data.</text>
</comment>
<accession>A0A8H8CL01</accession>
<comment type="similarity">
    <text evidence="3">Belongs to the wax synthase family.</text>
</comment>
<feature type="transmembrane region" description="Helical" evidence="8">
    <location>
        <begin position="28"/>
        <end position="45"/>
    </location>
</feature>
<dbReference type="GO" id="GO:0008374">
    <property type="term" value="F:O-acyltransferase activity"/>
    <property type="evidence" value="ECO:0007669"/>
    <property type="project" value="InterPro"/>
</dbReference>
<feature type="domain" description="Wax synthase" evidence="9">
    <location>
        <begin position="241"/>
        <end position="320"/>
    </location>
</feature>
<protein>
    <recommendedName>
        <fullName evidence="9">Wax synthase domain-containing protein</fullName>
    </recommendedName>
</protein>
<feature type="transmembrane region" description="Helical" evidence="8">
    <location>
        <begin position="206"/>
        <end position="234"/>
    </location>
</feature>
<feature type="transmembrane region" description="Helical" evidence="8">
    <location>
        <begin position="344"/>
        <end position="366"/>
    </location>
</feature>
<proteinExistence type="inferred from homology"/>
<gene>
    <name evidence="10" type="ORF">JR316_004761</name>
</gene>
<keyword evidence="4" id="KW-0808">Transferase</keyword>
<sequence length="402" mass="45408">MALSSMSAWIPDPASRQPLTVHTFTQDILPPILFYYLTGLLVLIPRTYPIRLALLPITLYTTFKASTQIDLAKGYAEEPSLVYMNQGLLLAMITLGIRATIWTFQLEPYKRAKSNGLILDSFDLFFSLRGIGWSWSTGLKVTKDSRNTAHPPSFILSSLLSLLFHYHLFDFLLFSVQSFGDLSNPLGASIFDPALPAPLRYLRSSFICFLAGLAVYHAIQLLYYTATLIGLVLLRQSPDQWPPLFDAPWFTTSLNLFWSLRWHQLFRHNFIAFGGYPGYILFGRLGGVAGAFLVSGLLHYWGLWGMGRGTDFYGAAGFFLMMGVGTVLEFAFKSVTGRKVRGFWGWMWSMLWVLGWGNILVEAWLVRGLAASKFQPQHTRPSLMVAELVKHNLRAWGYNTTI</sequence>
<evidence type="ECO:0000256" key="5">
    <source>
        <dbReference type="ARBA" id="ARBA00022692"/>
    </source>
</evidence>
<keyword evidence="7 8" id="KW-0472">Membrane</keyword>
<keyword evidence="5 8" id="KW-0812">Transmembrane</keyword>
<reference evidence="10" key="1">
    <citation type="submission" date="2021-02" db="EMBL/GenBank/DDBJ databases">
        <title>Psilocybe cubensis genome.</title>
        <authorList>
            <person name="Mckernan K.J."/>
            <person name="Crawford S."/>
            <person name="Trippe A."/>
            <person name="Kane L.T."/>
            <person name="Mclaughlin S."/>
        </authorList>
    </citation>
    <scope>NUCLEOTIDE SEQUENCE [LARGE SCALE GENOMIC DNA]</scope>
    <source>
        <strain evidence="10">MGC-MH-2018</strain>
    </source>
</reference>
<feature type="transmembrane region" description="Helical" evidence="8">
    <location>
        <begin position="240"/>
        <end position="258"/>
    </location>
</feature>
<name>A0A8H8CL01_PSICU</name>
<evidence type="ECO:0000256" key="4">
    <source>
        <dbReference type="ARBA" id="ARBA00022679"/>
    </source>
</evidence>
<dbReference type="InterPro" id="IPR044851">
    <property type="entry name" value="Wax_synthase"/>
</dbReference>
<evidence type="ECO:0000256" key="8">
    <source>
        <dbReference type="SAM" id="Phobius"/>
    </source>
</evidence>
<evidence type="ECO:0000256" key="7">
    <source>
        <dbReference type="ARBA" id="ARBA00023136"/>
    </source>
</evidence>
<dbReference type="EMBL" id="JAFIQS010000004">
    <property type="protein sequence ID" value="KAG5170372.1"/>
    <property type="molecule type" value="Genomic_DNA"/>
</dbReference>
<dbReference type="AlphaFoldDB" id="A0A8H8CL01"/>
<dbReference type="OrthoDB" id="1077582at2759"/>
<evidence type="ECO:0000313" key="10">
    <source>
        <dbReference type="EMBL" id="KAG5170372.1"/>
    </source>
</evidence>
<dbReference type="GO" id="GO:0016020">
    <property type="term" value="C:membrane"/>
    <property type="evidence" value="ECO:0007669"/>
    <property type="project" value="UniProtKB-SubCell"/>
</dbReference>
<evidence type="ECO:0000256" key="6">
    <source>
        <dbReference type="ARBA" id="ARBA00022989"/>
    </source>
</evidence>